<dbReference type="Pfam" id="PF13231">
    <property type="entry name" value="PMT_2"/>
    <property type="match status" value="1"/>
</dbReference>
<evidence type="ECO:0000313" key="9">
    <source>
        <dbReference type="Proteomes" id="UP000034320"/>
    </source>
</evidence>
<feature type="transmembrane region" description="Helical" evidence="5">
    <location>
        <begin position="546"/>
        <end position="565"/>
    </location>
</feature>
<dbReference type="EMBL" id="LCDD01000005">
    <property type="protein sequence ID" value="KKS47440.1"/>
    <property type="molecule type" value="Genomic_DNA"/>
</dbReference>
<feature type="transmembrane region" description="Helical" evidence="5">
    <location>
        <begin position="758"/>
        <end position="781"/>
    </location>
</feature>
<keyword evidence="4 5" id="KW-0472">Membrane</keyword>
<feature type="transmembrane region" description="Helical" evidence="5">
    <location>
        <begin position="108"/>
        <end position="126"/>
    </location>
</feature>
<dbReference type="GO" id="GO:0016020">
    <property type="term" value="C:membrane"/>
    <property type="evidence" value="ECO:0007669"/>
    <property type="project" value="UniProtKB-SubCell"/>
</dbReference>
<dbReference type="PANTHER" id="PTHR37422">
    <property type="entry name" value="TEICHURONIC ACID BIOSYNTHESIS PROTEIN TUAE"/>
    <property type="match status" value="1"/>
</dbReference>
<dbReference type="Proteomes" id="UP000034320">
    <property type="component" value="Unassembled WGS sequence"/>
</dbReference>
<feature type="transmembrane region" description="Helical" evidence="5">
    <location>
        <begin position="220"/>
        <end position="236"/>
    </location>
</feature>
<dbReference type="Pfam" id="PF04932">
    <property type="entry name" value="Wzy_C"/>
    <property type="match status" value="1"/>
</dbReference>
<feature type="transmembrane region" description="Helical" evidence="5">
    <location>
        <begin position="195"/>
        <end position="213"/>
    </location>
</feature>
<organism evidence="8 9">
    <name type="scientific">Candidatus Gottesmanbacteria bacterium GW2011_GWA2_42_18</name>
    <dbReference type="NCBI Taxonomy" id="1618442"/>
    <lineage>
        <taxon>Bacteria</taxon>
        <taxon>Candidatus Gottesmaniibacteriota</taxon>
    </lineage>
</organism>
<feature type="transmembrane region" description="Helical" evidence="5">
    <location>
        <begin position="12"/>
        <end position="28"/>
    </location>
</feature>
<evidence type="ECO:0000259" key="7">
    <source>
        <dbReference type="Pfam" id="PF13231"/>
    </source>
</evidence>
<feature type="transmembrane region" description="Helical" evidence="5">
    <location>
        <begin position="242"/>
        <end position="258"/>
    </location>
</feature>
<comment type="caution">
    <text evidence="8">The sequence shown here is derived from an EMBL/GenBank/DDBJ whole genome shotgun (WGS) entry which is preliminary data.</text>
</comment>
<dbReference type="InterPro" id="IPR051533">
    <property type="entry name" value="WaaL-like"/>
</dbReference>
<feature type="transmembrane region" description="Helical" evidence="5">
    <location>
        <begin position="78"/>
        <end position="96"/>
    </location>
</feature>
<evidence type="ECO:0000256" key="1">
    <source>
        <dbReference type="ARBA" id="ARBA00004141"/>
    </source>
</evidence>
<comment type="subcellular location">
    <subcellularLocation>
        <location evidence="1">Membrane</location>
        <topology evidence="1">Multi-pass membrane protein</topology>
    </subcellularLocation>
</comment>
<feature type="transmembrane region" description="Helical" evidence="5">
    <location>
        <begin position="842"/>
        <end position="861"/>
    </location>
</feature>
<evidence type="ECO:0000256" key="5">
    <source>
        <dbReference type="SAM" id="Phobius"/>
    </source>
</evidence>
<reference evidence="8 9" key="1">
    <citation type="journal article" date="2015" name="Nature">
        <title>rRNA introns, odd ribosomes, and small enigmatic genomes across a large radiation of phyla.</title>
        <authorList>
            <person name="Brown C.T."/>
            <person name="Hug L.A."/>
            <person name="Thomas B.C."/>
            <person name="Sharon I."/>
            <person name="Castelle C.J."/>
            <person name="Singh A."/>
            <person name="Wilkins M.J."/>
            <person name="Williams K.H."/>
            <person name="Banfield J.F."/>
        </authorList>
    </citation>
    <scope>NUCLEOTIDE SEQUENCE [LARGE SCALE GENOMIC DNA]</scope>
</reference>
<keyword evidence="2 5" id="KW-0812">Transmembrane</keyword>
<feature type="transmembrane region" description="Helical" evidence="5">
    <location>
        <begin position="719"/>
        <end position="746"/>
    </location>
</feature>
<keyword evidence="3 5" id="KW-1133">Transmembrane helix</keyword>
<sequence length="1031" mass="118235">MYKLTGWLDEHLLPIYTQFLLIFIPLYPKLPLFDVLPGYIVRVRLEDFLIAGAVLIWLFQLLRGRVKLSANPLVKWMAVYLLAGIMSVISALFIAKSVPLENIHIAKVLFHFGRRIEYFSLFFIFFSSVKSMREVLRYFYILAAVVLAVALYGFGQKYLYWPAFSTMNREFAKGWMLYLTEHARVLSTFGGHYDLAAFVMMALILLWSLFFSVKKLFFKVAVFLILSAAFWTLILTASRTSFLAYLAGLFLMFAFWSFRKGITWSLKRYMAVTVLSIVVMLSFGDLSERFTKFLKLDQRLSGIKSLLMLPIGKPPSDKAYFLENRESVLNRITSKSDQPPSLGRPSDVTEDIPISVKGKDGRYTQVPRTYSKTAFVYDLSTAIRIDALWPRAIAGFKKNLLFGSGYSTLNKIQINEFTEAESTDNDYLRALGETGLFGFITFYGMLLFMLYYVWRHLVVIREPLFFAVSAGFVGLIFGLMVNAVYIDVFESSKVAQSFWALSGLVLAGVSLAKGKNRHLPWPSIPDTRIFFSGIKIRFFSFLRSDFFYLSLIVFLAFSLRVYKIGEPLADWHSWRQADTSAVTRNFVKNGVNLLFPVYDDLSNIASGRDNPKGYRFVEFPLYNFAAVAIDRLVVGYHLELKERLTSVFASLAALIFIFLTVRKYNGRRIAYFSAFFFAVLPYNVFFSRTVLPEPFLVFTSTAMLYFLDKAFEFRSFKRILLLAISLLFAAAAVLVKPFAVFLFLPLTYLWFKNLKIKWSSIVLFLLFLAIAISPYLAWRVWSSNFPEGIPANSWLLNGDGIRFKGAFFQWLFAERLGKLILGFYGLPLLILGILAKRSGEGFFYYLWGLAILLYVTVFATGNVRHDYYQILTVPIIAIFLAKGSDYLLQLGRQTGRLKAAGLLSVLILFMLMFSWYHIRDFYNINHPEIVEAGRKVDTLTPPNSLVIAPYNGDTAFLYQTHRAGWPVMQKTLPEMIKMGAHYYVSVNYDQLTNELIQDALQKDESKRNYKLVARTDKYAIIQLVADNKLPK</sequence>
<dbReference type="PANTHER" id="PTHR37422:SF13">
    <property type="entry name" value="LIPOPOLYSACCHARIDE BIOSYNTHESIS PROTEIN PA4999-RELATED"/>
    <property type="match status" value="1"/>
</dbReference>
<evidence type="ECO:0000256" key="2">
    <source>
        <dbReference type="ARBA" id="ARBA00022692"/>
    </source>
</evidence>
<feature type="transmembrane region" description="Helical" evidence="5">
    <location>
        <begin position="819"/>
        <end position="835"/>
    </location>
</feature>
<feature type="transmembrane region" description="Helical" evidence="5">
    <location>
        <begin position="466"/>
        <end position="488"/>
    </location>
</feature>
<accession>A0A0G0ZFC1</accession>
<feature type="transmembrane region" description="Helical" evidence="5">
    <location>
        <begin position="48"/>
        <end position="66"/>
    </location>
</feature>
<evidence type="ECO:0000259" key="6">
    <source>
        <dbReference type="Pfam" id="PF04932"/>
    </source>
</evidence>
<evidence type="ECO:0000256" key="4">
    <source>
        <dbReference type="ARBA" id="ARBA00023136"/>
    </source>
</evidence>
<gene>
    <name evidence="8" type="ORF">UV09_C0005G0018</name>
</gene>
<name>A0A0G0ZFC1_9BACT</name>
<protein>
    <submittedName>
        <fullName evidence="8">Tetratricopeptide repeat domain protein</fullName>
    </submittedName>
</protein>
<feature type="domain" description="Glycosyltransferase RgtA/B/C/D-like" evidence="7">
    <location>
        <begin position="641"/>
        <end position="778"/>
    </location>
</feature>
<feature type="transmembrane region" description="Helical" evidence="5">
    <location>
        <begin position="138"/>
        <end position="155"/>
    </location>
</feature>
<dbReference type="InterPro" id="IPR038731">
    <property type="entry name" value="RgtA/B/C-like"/>
</dbReference>
<dbReference type="InterPro" id="IPR007016">
    <property type="entry name" value="O-antigen_ligase-rel_domated"/>
</dbReference>
<feature type="domain" description="O-antigen ligase-related" evidence="6">
    <location>
        <begin position="226"/>
        <end position="442"/>
    </location>
</feature>
<feature type="transmembrane region" description="Helical" evidence="5">
    <location>
        <begin position="900"/>
        <end position="918"/>
    </location>
</feature>
<feature type="transmembrane region" description="Helical" evidence="5">
    <location>
        <begin position="644"/>
        <end position="661"/>
    </location>
</feature>
<proteinExistence type="predicted"/>
<feature type="transmembrane region" description="Helical" evidence="5">
    <location>
        <begin position="668"/>
        <end position="685"/>
    </location>
</feature>
<dbReference type="AlphaFoldDB" id="A0A0G0ZFC1"/>
<evidence type="ECO:0000256" key="3">
    <source>
        <dbReference type="ARBA" id="ARBA00022989"/>
    </source>
</evidence>
<evidence type="ECO:0000313" key="8">
    <source>
        <dbReference type="EMBL" id="KKS47440.1"/>
    </source>
</evidence>
<feature type="transmembrane region" description="Helical" evidence="5">
    <location>
        <begin position="435"/>
        <end position="454"/>
    </location>
</feature>
<feature type="transmembrane region" description="Helical" evidence="5">
    <location>
        <begin position="867"/>
        <end position="888"/>
    </location>
</feature>